<evidence type="ECO:0000256" key="2">
    <source>
        <dbReference type="ARBA" id="ARBA00008816"/>
    </source>
</evidence>
<proteinExistence type="inferred from homology"/>
<dbReference type="GO" id="GO:0046839">
    <property type="term" value="P:phospholipid dephosphorylation"/>
    <property type="evidence" value="ECO:0007669"/>
    <property type="project" value="TreeGrafter"/>
</dbReference>
<dbReference type="InterPro" id="IPR036938">
    <property type="entry name" value="PAP2/HPO_sf"/>
</dbReference>
<dbReference type="AlphaFoldDB" id="A0A9N9RUC8"/>
<dbReference type="Proteomes" id="UP001153620">
    <property type="component" value="Chromosome 2"/>
</dbReference>
<evidence type="ECO:0000313" key="8">
    <source>
        <dbReference type="EMBL" id="CAG9803497.1"/>
    </source>
</evidence>
<organism evidence="8 9">
    <name type="scientific">Chironomus riparius</name>
    <dbReference type="NCBI Taxonomy" id="315576"/>
    <lineage>
        <taxon>Eukaryota</taxon>
        <taxon>Metazoa</taxon>
        <taxon>Ecdysozoa</taxon>
        <taxon>Arthropoda</taxon>
        <taxon>Hexapoda</taxon>
        <taxon>Insecta</taxon>
        <taxon>Pterygota</taxon>
        <taxon>Neoptera</taxon>
        <taxon>Endopterygota</taxon>
        <taxon>Diptera</taxon>
        <taxon>Nematocera</taxon>
        <taxon>Chironomoidea</taxon>
        <taxon>Chironomidae</taxon>
        <taxon>Chironominae</taxon>
        <taxon>Chironomus</taxon>
    </lineage>
</organism>
<keyword evidence="3 6" id="KW-0812">Transmembrane</keyword>
<feature type="transmembrane region" description="Helical" evidence="6">
    <location>
        <begin position="15"/>
        <end position="35"/>
    </location>
</feature>
<dbReference type="OrthoDB" id="8907274at2759"/>
<dbReference type="SMART" id="SM00014">
    <property type="entry name" value="acidPPc"/>
    <property type="match status" value="1"/>
</dbReference>
<accession>A0A9N9RUC8</accession>
<comment type="subcellular location">
    <subcellularLocation>
        <location evidence="1">Membrane</location>
        <topology evidence="1">Multi-pass membrane protein</topology>
    </subcellularLocation>
</comment>
<feature type="transmembrane region" description="Helical" evidence="6">
    <location>
        <begin position="67"/>
        <end position="88"/>
    </location>
</feature>
<dbReference type="Pfam" id="PF01569">
    <property type="entry name" value="PAP2"/>
    <property type="match status" value="1"/>
</dbReference>
<evidence type="ECO:0000256" key="4">
    <source>
        <dbReference type="ARBA" id="ARBA00022989"/>
    </source>
</evidence>
<dbReference type="PANTHER" id="PTHR10165:SF103">
    <property type="entry name" value="PHOSPHOLIPID PHOSPHATASE HOMOLOG 1.2 HOMOLOG"/>
    <property type="match status" value="1"/>
</dbReference>
<dbReference type="InterPro" id="IPR043216">
    <property type="entry name" value="PAP-like"/>
</dbReference>
<keyword evidence="5 6" id="KW-0472">Membrane</keyword>
<gene>
    <name evidence="8" type="ORF">CHIRRI_LOCUS6397</name>
</gene>
<evidence type="ECO:0000259" key="7">
    <source>
        <dbReference type="SMART" id="SM00014"/>
    </source>
</evidence>
<keyword evidence="9" id="KW-1185">Reference proteome</keyword>
<dbReference type="GO" id="GO:0005886">
    <property type="term" value="C:plasma membrane"/>
    <property type="evidence" value="ECO:0007669"/>
    <property type="project" value="TreeGrafter"/>
</dbReference>
<keyword evidence="4 6" id="KW-1133">Transmembrane helix</keyword>
<feature type="transmembrane region" description="Helical" evidence="6">
    <location>
        <begin position="109"/>
        <end position="127"/>
    </location>
</feature>
<feature type="transmembrane region" description="Helical" evidence="6">
    <location>
        <begin position="212"/>
        <end position="233"/>
    </location>
</feature>
<dbReference type="PANTHER" id="PTHR10165">
    <property type="entry name" value="LIPID PHOSPHATE PHOSPHATASE"/>
    <property type="match status" value="1"/>
</dbReference>
<name>A0A9N9RUC8_9DIPT</name>
<dbReference type="GO" id="GO:0008195">
    <property type="term" value="F:phosphatidate phosphatase activity"/>
    <property type="evidence" value="ECO:0007669"/>
    <property type="project" value="TreeGrafter"/>
</dbReference>
<feature type="domain" description="Phosphatidic acid phosphatase type 2/haloperoxidase" evidence="7">
    <location>
        <begin position="113"/>
        <end position="257"/>
    </location>
</feature>
<evidence type="ECO:0000313" key="9">
    <source>
        <dbReference type="Proteomes" id="UP001153620"/>
    </source>
</evidence>
<evidence type="ECO:0000256" key="3">
    <source>
        <dbReference type="ARBA" id="ARBA00022692"/>
    </source>
</evidence>
<protein>
    <recommendedName>
        <fullName evidence="7">Phosphatidic acid phosphatase type 2/haloperoxidase domain-containing protein</fullName>
    </recommendedName>
</protein>
<dbReference type="InterPro" id="IPR000326">
    <property type="entry name" value="PAP2/HPO"/>
</dbReference>
<sequence>MKPAAKPCRVQLQKAAWITVDLFIFLLAVATLVYIEFFASNVKRGFFCGDKSISFIRQKDTISIKTVILFGLAPILFMWIAEFIFVDIDLDEGENNGLRCRLRKSWKKTLFWFKDYAVNLVFLLLMMDVTKVLVGEHRPHFLDTCRPDAAINCTVGDFITDYECTNKNISSYSLRDVSRSFPSGHASISTYASLFMIWYLQCRLPKLKSMFLVPFLQILLALWVSLCSVSRVTNHRHHWTDVIGGIILGVVCAMYTCYVLTNNFNRENDKLKPIKCNANGSSANDSRRSVRRLLSTISSKEEFTLNNLE</sequence>
<reference evidence="8" key="2">
    <citation type="submission" date="2022-10" db="EMBL/GenBank/DDBJ databases">
        <authorList>
            <consortium name="ENA_rothamsted_submissions"/>
            <consortium name="culmorum"/>
            <person name="King R."/>
        </authorList>
    </citation>
    <scope>NUCLEOTIDE SEQUENCE</scope>
</reference>
<evidence type="ECO:0000256" key="6">
    <source>
        <dbReference type="SAM" id="Phobius"/>
    </source>
</evidence>
<dbReference type="CDD" id="cd03384">
    <property type="entry name" value="PAP2_wunen"/>
    <property type="match status" value="1"/>
</dbReference>
<dbReference type="GO" id="GO:0007165">
    <property type="term" value="P:signal transduction"/>
    <property type="evidence" value="ECO:0007669"/>
    <property type="project" value="TreeGrafter"/>
</dbReference>
<evidence type="ECO:0000256" key="5">
    <source>
        <dbReference type="ARBA" id="ARBA00023136"/>
    </source>
</evidence>
<dbReference type="SUPFAM" id="SSF48317">
    <property type="entry name" value="Acid phosphatase/Vanadium-dependent haloperoxidase"/>
    <property type="match status" value="1"/>
</dbReference>
<dbReference type="Gene3D" id="1.20.144.10">
    <property type="entry name" value="Phosphatidic acid phosphatase type 2/haloperoxidase"/>
    <property type="match status" value="1"/>
</dbReference>
<dbReference type="GO" id="GO:0006644">
    <property type="term" value="P:phospholipid metabolic process"/>
    <property type="evidence" value="ECO:0007669"/>
    <property type="project" value="InterPro"/>
</dbReference>
<evidence type="ECO:0000256" key="1">
    <source>
        <dbReference type="ARBA" id="ARBA00004141"/>
    </source>
</evidence>
<feature type="transmembrane region" description="Helical" evidence="6">
    <location>
        <begin position="239"/>
        <end position="260"/>
    </location>
</feature>
<comment type="similarity">
    <text evidence="2">Belongs to the PA-phosphatase related phosphoesterase family.</text>
</comment>
<reference evidence="8" key="1">
    <citation type="submission" date="2022-01" db="EMBL/GenBank/DDBJ databases">
        <authorList>
            <person name="King R."/>
        </authorList>
    </citation>
    <scope>NUCLEOTIDE SEQUENCE</scope>
</reference>
<dbReference type="EMBL" id="OU895878">
    <property type="protein sequence ID" value="CAG9803497.1"/>
    <property type="molecule type" value="Genomic_DNA"/>
</dbReference>